<protein>
    <submittedName>
        <fullName evidence="3">Phage-related terminase-like protein small subunit</fullName>
    </submittedName>
</protein>
<name>A0A6C0QU73_9BACL</name>
<dbReference type="EMBL" id="CP019717">
    <property type="protein sequence ID" value="QHZ52170.1"/>
    <property type="molecule type" value="Genomic_DNA"/>
</dbReference>
<dbReference type="RefSeq" id="WP_172423428.1">
    <property type="nucleotide sequence ID" value="NZ_CP019717.1"/>
</dbReference>
<evidence type="ECO:0000313" key="4">
    <source>
        <dbReference type="Proteomes" id="UP000464330"/>
    </source>
</evidence>
<feature type="domain" description="PBSX phage terminase small subunit-like N-terminal" evidence="2">
    <location>
        <begin position="1"/>
        <end position="61"/>
    </location>
</feature>
<dbReference type="NCBIfam" id="NF040601">
    <property type="entry name" value="TerS_not_xtmA"/>
    <property type="match status" value="1"/>
</dbReference>
<feature type="region of interest" description="Disordered" evidence="1">
    <location>
        <begin position="54"/>
        <end position="88"/>
    </location>
</feature>
<reference evidence="3 4" key="1">
    <citation type="journal article" date="2020" name="Int. J. Med. Microbiol.">
        <title>Discovery of Paenibacillus larvae ERIC V: Phenotypic and genomic comparison to genotypes ERIC I-IV reveal different inventories of virulence factors which correlate with epidemiological prevalences of American Foulbrood.</title>
        <authorList>
            <person name="Beims H."/>
            <person name="Bunk B."/>
            <person name="Erler S."/>
            <person name="Mohr K.I."/>
            <person name="Sproer C."/>
            <person name="Pradella S."/>
            <person name="Gunther G."/>
            <person name="Rohde M."/>
            <person name="von der Ohe W."/>
            <person name="Steinert M."/>
        </authorList>
    </citation>
    <scope>NUCLEOTIDE SEQUENCE [LARGE SCALE GENOMIC DNA]</scope>
    <source>
        <strain evidence="3">Eric_V</strain>
    </source>
</reference>
<organism evidence="3 4">
    <name type="scientific">Paenibacillus larvae subsp. larvae</name>
    <dbReference type="NCBI Taxonomy" id="147375"/>
    <lineage>
        <taxon>Bacteria</taxon>
        <taxon>Bacillati</taxon>
        <taxon>Bacillota</taxon>
        <taxon>Bacilli</taxon>
        <taxon>Bacillales</taxon>
        <taxon>Paenibacillaceae</taxon>
        <taxon>Paenibacillus</taxon>
    </lineage>
</organism>
<accession>A0A6C0QU73</accession>
<dbReference type="Pfam" id="PF10668">
    <property type="entry name" value="Phage_terminase"/>
    <property type="match status" value="1"/>
</dbReference>
<evidence type="ECO:0000256" key="1">
    <source>
        <dbReference type="SAM" id="MobiDB-lite"/>
    </source>
</evidence>
<proteinExistence type="predicted"/>
<gene>
    <name evidence="3" type="ORF">ERICV_03056</name>
</gene>
<dbReference type="AlphaFoldDB" id="A0A6C0QU73"/>
<evidence type="ECO:0000313" key="3">
    <source>
        <dbReference type="EMBL" id="QHZ52170.1"/>
    </source>
</evidence>
<dbReference type="InterPro" id="IPR018925">
    <property type="entry name" value="XtmA-like_N"/>
</dbReference>
<dbReference type="Proteomes" id="UP000464330">
    <property type="component" value="Chromosome"/>
</dbReference>
<sequence>MARARSPNRERALEIWLKHSGEISNRKLAEMLGEKEKTISNWKSRDKWNVVLQTGERSTTKKESKTPGAPKGNKNAVGNEGGAPKRNTNAVKHGFFQKYFPEETMEIMEQVSDHSPLDLLWDQITIQYTAIVRAQRIMFVEGKHDETKVLKRQRMSDTMTEVEYELQHAWDKQATFLQAQSRAMSTLQSLIRQYEDLCRVGSADEERQLKLKKLKGEISLIDRKLNGEDHADTADDGFIEALKGRAKEVWTDET</sequence>
<evidence type="ECO:0000259" key="2">
    <source>
        <dbReference type="Pfam" id="PF10668"/>
    </source>
</evidence>